<sequence length="120" mass="12046">MSSRDGKNHCWEGPDCHQRWGIANKGRKKSYNGPCGGRDCSAGCKCFPEKGARGRPGPIGLQGPIGAPGITGPEGLPGAKGERGAVGPPGPAGQKGDKGPMGVPGFQGINGIPLAKSSNS</sequence>
<keyword evidence="3" id="KW-1185">Reference proteome</keyword>
<dbReference type="AlphaFoldDB" id="A0A2I0TZE3"/>
<dbReference type="Pfam" id="PF01391">
    <property type="entry name" value="Collagen"/>
    <property type="match status" value="1"/>
</dbReference>
<evidence type="ECO:0000313" key="3">
    <source>
        <dbReference type="Proteomes" id="UP000233556"/>
    </source>
</evidence>
<protein>
    <submittedName>
        <fullName evidence="2">Collagen alpha-6 chain</fullName>
    </submittedName>
</protein>
<accession>A0A2I0TZE3</accession>
<name>A0A2I0TZE3_LIMLA</name>
<keyword evidence="2" id="KW-0176">Collagen</keyword>
<evidence type="ECO:0000256" key="1">
    <source>
        <dbReference type="SAM" id="MobiDB-lite"/>
    </source>
</evidence>
<reference evidence="3" key="1">
    <citation type="submission" date="2017-11" db="EMBL/GenBank/DDBJ databases">
        <authorList>
            <person name="Lima N.C."/>
            <person name="Parody-Merino A.M."/>
            <person name="Battley P.F."/>
            <person name="Fidler A.E."/>
            <person name="Prosdocimi F."/>
        </authorList>
    </citation>
    <scope>NUCLEOTIDE SEQUENCE [LARGE SCALE GENOMIC DNA]</scope>
</reference>
<dbReference type="Proteomes" id="UP000233556">
    <property type="component" value="Unassembled WGS sequence"/>
</dbReference>
<reference evidence="3" key="2">
    <citation type="submission" date="2017-12" db="EMBL/GenBank/DDBJ databases">
        <title>Genome sequence of the Bar-tailed Godwit (Limosa lapponica baueri).</title>
        <authorList>
            <person name="Lima N.C.B."/>
            <person name="Parody-Merino A.M."/>
            <person name="Battley P.F."/>
            <person name="Fidler A.E."/>
            <person name="Prosdocimi F."/>
        </authorList>
    </citation>
    <scope>NUCLEOTIDE SEQUENCE [LARGE SCALE GENOMIC DNA]</scope>
</reference>
<evidence type="ECO:0000313" key="2">
    <source>
        <dbReference type="EMBL" id="PKU39168.1"/>
    </source>
</evidence>
<feature type="region of interest" description="Disordered" evidence="1">
    <location>
        <begin position="53"/>
        <end position="120"/>
    </location>
</feature>
<dbReference type="OrthoDB" id="6380629at2759"/>
<dbReference type="GO" id="GO:0005581">
    <property type="term" value="C:collagen trimer"/>
    <property type="evidence" value="ECO:0007669"/>
    <property type="project" value="UniProtKB-KW"/>
</dbReference>
<dbReference type="InterPro" id="IPR008160">
    <property type="entry name" value="Collagen"/>
</dbReference>
<organism evidence="2 3">
    <name type="scientific">Limosa lapponica baueri</name>
    <dbReference type="NCBI Taxonomy" id="1758121"/>
    <lineage>
        <taxon>Eukaryota</taxon>
        <taxon>Metazoa</taxon>
        <taxon>Chordata</taxon>
        <taxon>Craniata</taxon>
        <taxon>Vertebrata</taxon>
        <taxon>Euteleostomi</taxon>
        <taxon>Archelosauria</taxon>
        <taxon>Archosauria</taxon>
        <taxon>Dinosauria</taxon>
        <taxon>Saurischia</taxon>
        <taxon>Theropoda</taxon>
        <taxon>Coelurosauria</taxon>
        <taxon>Aves</taxon>
        <taxon>Neognathae</taxon>
        <taxon>Neoaves</taxon>
        <taxon>Charadriiformes</taxon>
        <taxon>Scolopacidae</taxon>
        <taxon>Limosa</taxon>
    </lineage>
</organism>
<gene>
    <name evidence="2" type="ORF">llap_10534</name>
</gene>
<dbReference type="EMBL" id="KZ506554">
    <property type="protein sequence ID" value="PKU39168.1"/>
    <property type="molecule type" value="Genomic_DNA"/>
</dbReference>
<proteinExistence type="predicted"/>